<dbReference type="Gene3D" id="3.40.109.10">
    <property type="entry name" value="NADH Oxidase"/>
    <property type="match status" value="1"/>
</dbReference>
<dbReference type="EMBL" id="BAPF01000029">
    <property type="protein sequence ID" value="GBQ80410.1"/>
    <property type="molecule type" value="Genomic_DNA"/>
</dbReference>
<dbReference type="InterPro" id="IPR029479">
    <property type="entry name" value="Nitroreductase"/>
</dbReference>
<name>A0ABQ0PT46_9PROT</name>
<keyword evidence="5" id="KW-1185">Reference proteome</keyword>
<keyword evidence="2" id="KW-0560">Oxidoreductase</keyword>
<comment type="similarity">
    <text evidence="1">Belongs to the nitroreductase family.</text>
</comment>
<dbReference type="PANTHER" id="PTHR43673:SF10">
    <property type="entry name" value="NADH DEHYDROGENASE_NAD(P)H NITROREDUCTASE XCC3605-RELATED"/>
    <property type="match status" value="1"/>
</dbReference>
<dbReference type="CDD" id="cd02138">
    <property type="entry name" value="TdsD-like"/>
    <property type="match status" value="1"/>
</dbReference>
<gene>
    <name evidence="4" type="ORF">AA14337_1727</name>
</gene>
<evidence type="ECO:0000259" key="3">
    <source>
        <dbReference type="Pfam" id="PF00881"/>
    </source>
</evidence>
<dbReference type="GeneID" id="29558586"/>
<evidence type="ECO:0000256" key="1">
    <source>
        <dbReference type="ARBA" id="ARBA00007118"/>
    </source>
</evidence>
<accession>A0ABQ0PT46</accession>
<dbReference type="Proteomes" id="UP001065047">
    <property type="component" value="Unassembled WGS sequence"/>
</dbReference>
<comment type="caution">
    <text evidence="4">The sequence shown here is derived from an EMBL/GenBank/DDBJ whole genome shotgun (WGS) entry which is preliminary data.</text>
</comment>
<evidence type="ECO:0000313" key="4">
    <source>
        <dbReference type="EMBL" id="GBQ80410.1"/>
    </source>
</evidence>
<dbReference type="PANTHER" id="PTHR43673">
    <property type="entry name" value="NAD(P)H NITROREDUCTASE YDGI-RELATED"/>
    <property type="match status" value="1"/>
</dbReference>
<dbReference type="RefSeq" id="WP_061506896.1">
    <property type="nucleotide sequence ID" value="NZ_BAPF01000029.1"/>
</dbReference>
<dbReference type="Pfam" id="PF00881">
    <property type="entry name" value="Nitroreductase"/>
    <property type="match status" value="1"/>
</dbReference>
<proteinExistence type="inferred from homology"/>
<dbReference type="InterPro" id="IPR000415">
    <property type="entry name" value="Nitroreductase-like"/>
</dbReference>
<protein>
    <submittedName>
        <fullName evidence="4">Nitroreductase</fullName>
    </submittedName>
</protein>
<sequence>MTTAPDRAPDSAVLPVILDRWSPRAYQPTDIDLKDLLGFLDAGRWAPSAYNIQPWRFIHGRRNTPDWDRFLSWLIPFNRSWAENASAVVYIVSRTITISSRTGEPSLLPTHAFDAGAAAVLIQLQASQAGWAVHPISGFDHDLAHAGLELPEDYQLHAALVIGRQADAATLSEELREREQPSSRLPIEKIAFEGRFRPDDL</sequence>
<organism evidence="4 5">
    <name type="scientific">Acetobacter malorum DSM 14337</name>
    <dbReference type="NCBI Taxonomy" id="1307910"/>
    <lineage>
        <taxon>Bacteria</taxon>
        <taxon>Pseudomonadati</taxon>
        <taxon>Pseudomonadota</taxon>
        <taxon>Alphaproteobacteria</taxon>
        <taxon>Acetobacterales</taxon>
        <taxon>Acetobacteraceae</taxon>
        <taxon>Acetobacter</taxon>
    </lineage>
</organism>
<evidence type="ECO:0000313" key="5">
    <source>
        <dbReference type="Proteomes" id="UP001065047"/>
    </source>
</evidence>
<dbReference type="SUPFAM" id="SSF55469">
    <property type="entry name" value="FMN-dependent nitroreductase-like"/>
    <property type="match status" value="1"/>
</dbReference>
<reference evidence="4" key="1">
    <citation type="submission" date="2013-04" db="EMBL/GenBank/DDBJ databases">
        <title>The genome sequencing project of 58 acetic acid bacteria.</title>
        <authorList>
            <person name="Okamoto-Kainuma A."/>
            <person name="Ishikawa M."/>
            <person name="Umino S."/>
            <person name="Koizumi Y."/>
            <person name="Shiwa Y."/>
            <person name="Yoshikawa H."/>
            <person name="Matsutani M."/>
            <person name="Matsushita K."/>
        </authorList>
    </citation>
    <scope>NUCLEOTIDE SEQUENCE</scope>
    <source>
        <strain evidence="4">DSM 14337</strain>
    </source>
</reference>
<evidence type="ECO:0000256" key="2">
    <source>
        <dbReference type="ARBA" id="ARBA00023002"/>
    </source>
</evidence>
<feature type="domain" description="Nitroreductase" evidence="3">
    <location>
        <begin position="17"/>
        <end position="164"/>
    </location>
</feature>